<gene>
    <name evidence="1" type="ORF">HMPREF1168_03451</name>
</gene>
<organism evidence="1 2">
    <name type="scientific">Aeromonas veronii AMC34</name>
    <dbReference type="NCBI Taxonomy" id="1073383"/>
    <lineage>
        <taxon>Bacteria</taxon>
        <taxon>Pseudomonadati</taxon>
        <taxon>Pseudomonadota</taxon>
        <taxon>Gammaproteobacteria</taxon>
        <taxon>Aeromonadales</taxon>
        <taxon>Aeromonadaceae</taxon>
        <taxon>Aeromonas</taxon>
    </lineage>
</organism>
<proteinExistence type="predicted"/>
<comment type="caution">
    <text evidence="1">The sequence shown here is derived from an EMBL/GenBank/DDBJ whole genome shotgun (WGS) entry which is preliminary data.</text>
</comment>
<sequence>MGNRIGKFAVSGHNIRSVNYELMRAIQKDMVVLHIEHNVFKDKAVFTAEHPAFDEIDEGVIPPTYVVEVDVDDDDQMFVEFKRDPDDA</sequence>
<reference evidence="1 2" key="1">
    <citation type="submission" date="2012-06" db="EMBL/GenBank/DDBJ databases">
        <title>The Genome Sequence of Aeromonas veronii AMC34.</title>
        <authorList>
            <consortium name="The Broad Institute Genome Sequencing Platform"/>
            <person name="Earl A."/>
            <person name="Ward D."/>
            <person name="Feldgarden M."/>
            <person name="Gevers D."/>
            <person name="Graf J."/>
            <person name="Tomasi A."/>
            <person name="Horneman A."/>
            <person name="Walker B."/>
            <person name="Young S.K."/>
            <person name="Zeng Q."/>
            <person name="Gargeya S."/>
            <person name="Fitzgerald M."/>
            <person name="Haas B."/>
            <person name="Abouelleil A."/>
            <person name="Alvarado L."/>
            <person name="Arachchi H.M."/>
            <person name="Berlin A.M."/>
            <person name="Chapman S.B."/>
            <person name="Goldberg J."/>
            <person name="Griggs A."/>
            <person name="Gujja S."/>
            <person name="Hansen M."/>
            <person name="Howarth C."/>
            <person name="Imamovic A."/>
            <person name="Larimer J."/>
            <person name="McCowan C."/>
            <person name="Montmayeur A."/>
            <person name="Murphy C."/>
            <person name="Neiman D."/>
            <person name="Pearson M."/>
            <person name="Priest M."/>
            <person name="Roberts A."/>
            <person name="Saif S."/>
            <person name="Shea T."/>
            <person name="Sisk P."/>
            <person name="Sykes S."/>
            <person name="Wortman J."/>
            <person name="Nusbaum C."/>
            <person name="Birren B."/>
        </authorList>
    </citation>
    <scope>NUCLEOTIDE SEQUENCE [LARGE SCALE GENOMIC DNA]</scope>
    <source>
        <strain evidence="1 2">AMC34</strain>
    </source>
</reference>
<name>K1JCG8_AERVE</name>
<dbReference type="AlphaFoldDB" id="K1JCG8"/>
<protein>
    <submittedName>
        <fullName evidence="1">Uncharacterized protein</fullName>
    </submittedName>
</protein>
<dbReference type="RefSeq" id="WP_005347016.1">
    <property type="nucleotide sequence ID" value="NZ_JH823256.1"/>
</dbReference>
<accession>K1JCG8</accession>
<dbReference type="Proteomes" id="UP000006087">
    <property type="component" value="Unassembled WGS sequence"/>
</dbReference>
<dbReference type="PATRIC" id="fig|1073383.3.peg.3452"/>
<dbReference type="EMBL" id="AGWU01000024">
    <property type="protein sequence ID" value="EKB17224.1"/>
    <property type="molecule type" value="Genomic_DNA"/>
</dbReference>
<evidence type="ECO:0000313" key="2">
    <source>
        <dbReference type="Proteomes" id="UP000006087"/>
    </source>
</evidence>
<evidence type="ECO:0000313" key="1">
    <source>
        <dbReference type="EMBL" id="EKB17224.1"/>
    </source>
</evidence>
<dbReference type="HOGENOM" id="CLU_2462239_0_0_6"/>